<comment type="caution">
    <text evidence="1">The sequence shown here is derived from an EMBL/GenBank/DDBJ whole genome shotgun (WGS) entry which is preliminary data.</text>
</comment>
<protein>
    <submittedName>
        <fullName evidence="1">105_t:CDS:1</fullName>
    </submittedName>
</protein>
<dbReference type="EMBL" id="CAJVPK010000127">
    <property type="protein sequence ID" value="CAG8454873.1"/>
    <property type="molecule type" value="Genomic_DNA"/>
</dbReference>
<sequence>MNNSWDEEYDHYFYVHAKNYLKKTMKNFWQIANGSEEAGEREMAFIGEEFEESVRGEDEEEEVLGTKKTS</sequence>
<organism evidence="1 2">
    <name type="scientific">Diversispora eburnea</name>
    <dbReference type="NCBI Taxonomy" id="1213867"/>
    <lineage>
        <taxon>Eukaryota</taxon>
        <taxon>Fungi</taxon>
        <taxon>Fungi incertae sedis</taxon>
        <taxon>Mucoromycota</taxon>
        <taxon>Glomeromycotina</taxon>
        <taxon>Glomeromycetes</taxon>
        <taxon>Diversisporales</taxon>
        <taxon>Diversisporaceae</taxon>
        <taxon>Diversispora</taxon>
    </lineage>
</organism>
<name>A0A9N8VHA0_9GLOM</name>
<keyword evidence="2" id="KW-1185">Reference proteome</keyword>
<gene>
    <name evidence="1" type="ORF">DEBURN_LOCUS2358</name>
</gene>
<accession>A0A9N8VHA0</accession>
<dbReference type="Proteomes" id="UP000789706">
    <property type="component" value="Unassembled WGS sequence"/>
</dbReference>
<reference evidence="1" key="1">
    <citation type="submission" date="2021-06" db="EMBL/GenBank/DDBJ databases">
        <authorList>
            <person name="Kallberg Y."/>
            <person name="Tangrot J."/>
            <person name="Rosling A."/>
        </authorList>
    </citation>
    <scope>NUCLEOTIDE SEQUENCE</scope>
    <source>
        <strain evidence="1">AZ414A</strain>
    </source>
</reference>
<evidence type="ECO:0000313" key="1">
    <source>
        <dbReference type="EMBL" id="CAG8454873.1"/>
    </source>
</evidence>
<dbReference type="AlphaFoldDB" id="A0A9N8VHA0"/>
<proteinExistence type="predicted"/>
<evidence type="ECO:0000313" key="2">
    <source>
        <dbReference type="Proteomes" id="UP000789706"/>
    </source>
</evidence>